<organism evidence="7 8">
    <name type="scientific">Neptunomonas concharum</name>
    <dbReference type="NCBI Taxonomy" id="1031538"/>
    <lineage>
        <taxon>Bacteria</taxon>
        <taxon>Pseudomonadati</taxon>
        <taxon>Pseudomonadota</taxon>
        <taxon>Gammaproteobacteria</taxon>
        <taxon>Oceanospirillales</taxon>
        <taxon>Oceanospirillaceae</taxon>
        <taxon>Neptunomonas</taxon>
    </lineage>
</organism>
<evidence type="ECO:0000259" key="6">
    <source>
        <dbReference type="Pfam" id="PF14743"/>
    </source>
</evidence>
<keyword evidence="8" id="KW-1185">Reference proteome</keyword>
<reference evidence="7 8" key="1">
    <citation type="journal article" date="2019" name="Biochem. Eng. J.">
        <title>Metabolic engineering of the marine bacteria Neptunomonas concharum for the production of acetoin and meso-2,3-butanediol from acetate.</title>
        <authorList>
            <person name="Li W."/>
            <person name="Pu N."/>
            <person name="Liu C.-X."/>
            <person name="Yuan Q.-P."/>
            <person name="Li Z.-J."/>
        </authorList>
    </citation>
    <scope>NUCLEOTIDE SEQUENCE [LARGE SCALE GENOMIC DNA]</scope>
    <source>
        <strain evidence="7 8">JCM17730</strain>
    </source>
</reference>
<dbReference type="GO" id="GO:0006281">
    <property type="term" value="P:DNA repair"/>
    <property type="evidence" value="ECO:0007669"/>
    <property type="project" value="UniProtKB-KW"/>
</dbReference>
<dbReference type="Proteomes" id="UP000324760">
    <property type="component" value="Chromosome"/>
</dbReference>
<dbReference type="OrthoDB" id="9782700at2"/>
<evidence type="ECO:0000256" key="5">
    <source>
        <dbReference type="SAM" id="SignalP"/>
    </source>
</evidence>
<dbReference type="Gene3D" id="3.30.470.30">
    <property type="entry name" value="DNA ligase/mRNA capping enzyme"/>
    <property type="match status" value="1"/>
</dbReference>
<dbReference type="Gene3D" id="3.30.1490.70">
    <property type="match status" value="1"/>
</dbReference>
<name>A0A5P1RA08_9GAMM</name>
<evidence type="ECO:0000256" key="4">
    <source>
        <dbReference type="ARBA" id="ARBA00023204"/>
    </source>
</evidence>
<proteinExistence type="predicted"/>
<dbReference type="NCBIfam" id="NF006592">
    <property type="entry name" value="PRK09125.1"/>
    <property type="match status" value="1"/>
</dbReference>
<evidence type="ECO:0000256" key="3">
    <source>
        <dbReference type="ARBA" id="ARBA00022763"/>
    </source>
</evidence>
<feature type="chain" id="PRO_5024908164" evidence="5">
    <location>
        <begin position="23"/>
        <end position="286"/>
    </location>
</feature>
<feature type="signal peptide" evidence="5">
    <location>
        <begin position="1"/>
        <end position="22"/>
    </location>
</feature>
<keyword evidence="2" id="KW-0235">DNA replication</keyword>
<keyword evidence="5" id="KW-0732">Signal</keyword>
<dbReference type="SUPFAM" id="SSF56091">
    <property type="entry name" value="DNA ligase/mRNA capping enzyme, catalytic domain"/>
    <property type="match status" value="1"/>
</dbReference>
<dbReference type="Gene3D" id="2.40.50.140">
    <property type="entry name" value="Nucleic acid-binding proteins"/>
    <property type="match status" value="1"/>
</dbReference>
<dbReference type="AlphaFoldDB" id="A0A5P1RA08"/>
<dbReference type="PANTHER" id="PTHR47810">
    <property type="entry name" value="DNA LIGASE"/>
    <property type="match status" value="1"/>
</dbReference>
<dbReference type="PANTHER" id="PTHR47810:SF1">
    <property type="entry name" value="DNA LIGASE B"/>
    <property type="match status" value="1"/>
</dbReference>
<evidence type="ECO:0000256" key="2">
    <source>
        <dbReference type="ARBA" id="ARBA00022705"/>
    </source>
</evidence>
<dbReference type="Pfam" id="PF14743">
    <property type="entry name" value="DNA_ligase_OB_2"/>
    <property type="match status" value="1"/>
</dbReference>
<evidence type="ECO:0000256" key="1">
    <source>
        <dbReference type="ARBA" id="ARBA00022598"/>
    </source>
</evidence>
<dbReference type="InterPro" id="IPR029319">
    <property type="entry name" value="DNA_ligase_OB"/>
</dbReference>
<keyword evidence="4" id="KW-0234">DNA repair</keyword>
<evidence type="ECO:0000313" key="7">
    <source>
        <dbReference type="EMBL" id="QEQ96116.1"/>
    </source>
</evidence>
<dbReference type="InterPro" id="IPR012340">
    <property type="entry name" value="NA-bd_OB-fold"/>
</dbReference>
<keyword evidence="1 7" id="KW-0436">Ligase</keyword>
<sequence>MKTHNLGLASLALSLFCAPTVAIGVSSDPNLQQASSLDEKRETIDLSHYLYTEKLDGVRGYWDGRKLMTRTGKPIHAPAWFLSALPEIAVEGELWIGRGQFERVSGIVRTNEPNDENWRDVTFWLFDLPHYPGDYKTRKQFLDQTVTRINVPFIRAVNVKPFTSDLQLQRDWQLWQKQGAEGVMLYKEDALYLPGRGTALLKLKGYEDAEATVIEILEGKGKYRGMMGALLVESANGVRFKVGSGFTDEQRKTPPAIGSQITYRYNGLTRNGLPRFARFERLRPEE</sequence>
<dbReference type="GO" id="GO:0006260">
    <property type="term" value="P:DNA replication"/>
    <property type="evidence" value="ECO:0007669"/>
    <property type="project" value="UniProtKB-KW"/>
</dbReference>
<dbReference type="InterPro" id="IPR050326">
    <property type="entry name" value="NAD_dep_DNA_ligaseB"/>
</dbReference>
<dbReference type="GO" id="GO:0016874">
    <property type="term" value="F:ligase activity"/>
    <property type="evidence" value="ECO:0007669"/>
    <property type="project" value="UniProtKB-KW"/>
</dbReference>
<dbReference type="KEGG" id="ncu:F0U83_05010"/>
<dbReference type="SUPFAM" id="SSF50249">
    <property type="entry name" value="Nucleic acid-binding proteins"/>
    <property type="match status" value="1"/>
</dbReference>
<feature type="domain" description="DNA ligase OB-like" evidence="6">
    <location>
        <begin position="218"/>
        <end position="283"/>
    </location>
</feature>
<protein>
    <submittedName>
        <fullName evidence="7">DNA ligase</fullName>
    </submittedName>
</protein>
<accession>A0A5P1RA08</accession>
<dbReference type="CDD" id="cd07896">
    <property type="entry name" value="Adenylation_kDNA_ligase_like"/>
    <property type="match status" value="1"/>
</dbReference>
<gene>
    <name evidence="7" type="ORF">F0U83_05010</name>
</gene>
<dbReference type="CDD" id="cd08041">
    <property type="entry name" value="OBF_kDNA_ligase_like"/>
    <property type="match status" value="1"/>
</dbReference>
<dbReference type="RefSeq" id="WP_138988822.1">
    <property type="nucleotide sequence ID" value="NZ_CP043869.1"/>
</dbReference>
<keyword evidence="3" id="KW-0227">DNA damage</keyword>
<dbReference type="EMBL" id="CP043869">
    <property type="protein sequence ID" value="QEQ96116.1"/>
    <property type="molecule type" value="Genomic_DNA"/>
</dbReference>
<evidence type="ECO:0000313" key="8">
    <source>
        <dbReference type="Proteomes" id="UP000324760"/>
    </source>
</evidence>